<dbReference type="FunFam" id="3.40.50.150:FF:000141">
    <property type="entry name" value="ATP synthase c subunit lysine N-methyltransferase"/>
    <property type="match status" value="1"/>
</dbReference>
<keyword evidence="7 13" id="KW-1133">Transmembrane helix</keyword>
<accession>H2SWH6</accession>
<reference evidence="14 15" key="1">
    <citation type="journal article" date="2011" name="Genome Biol. Evol.">
        <title>Integration of the genetic map and genome assembly of fugu facilitates insights into distinct features of genome evolution in teleosts and mammals.</title>
        <authorList>
            <person name="Kai W."/>
            <person name="Kikuchi K."/>
            <person name="Tohari S."/>
            <person name="Chew A.K."/>
            <person name="Tay A."/>
            <person name="Fujiwara A."/>
            <person name="Hosoya S."/>
            <person name="Suetake H."/>
            <person name="Naruse K."/>
            <person name="Brenner S."/>
            <person name="Suzuki Y."/>
            <person name="Venkatesh B."/>
        </authorList>
    </citation>
    <scope>NUCLEOTIDE SEQUENCE [LARGE SCALE GENOMIC DNA]</scope>
</reference>
<protein>
    <recommendedName>
        <fullName evidence="10">ATP synthase subunit C lysine N-methyltransferase</fullName>
    </recommendedName>
    <alternativeName>
        <fullName evidence="11">Protein N-lysine methyltransferase FAM173B</fullName>
    </alternativeName>
</protein>
<dbReference type="GeneTree" id="ENSGT00390000014771"/>
<dbReference type="PANTHER" id="PTHR13610:SF8">
    <property type="entry name" value="ATP SYNTHASE SUBUNIT C LYSINE N-METHYLTRANSFERASE"/>
    <property type="match status" value="1"/>
</dbReference>
<evidence type="ECO:0000256" key="11">
    <source>
        <dbReference type="ARBA" id="ARBA00078098"/>
    </source>
</evidence>
<evidence type="ECO:0000313" key="14">
    <source>
        <dbReference type="Ensembl" id="ENSTRUP00000016764.3"/>
    </source>
</evidence>
<dbReference type="SUPFAM" id="SSF53335">
    <property type="entry name" value="S-adenosyl-L-methionine-dependent methyltransferases"/>
    <property type="match status" value="1"/>
</dbReference>
<evidence type="ECO:0000256" key="12">
    <source>
        <dbReference type="SAM" id="MobiDB-lite"/>
    </source>
</evidence>
<gene>
    <name evidence="14" type="primary">atpsckmt</name>
</gene>
<dbReference type="InterPro" id="IPR029063">
    <property type="entry name" value="SAM-dependent_MTases_sf"/>
</dbReference>
<dbReference type="InParanoid" id="H2SWH6"/>
<dbReference type="GeneID" id="101068099"/>
<organism evidence="14 15">
    <name type="scientific">Takifugu rubripes</name>
    <name type="common">Japanese pufferfish</name>
    <name type="synonym">Fugu rubripes</name>
    <dbReference type="NCBI Taxonomy" id="31033"/>
    <lineage>
        <taxon>Eukaryota</taxon>
        <taxon>Metazoa</taxon>
        <taxon>Chordata</taxon>
        <taxon>Craniata</taxon>
        <taxon>Vertebrata</taxon>
        <taxon>Euteleostomi</taxon>
        <taxon>Actinopterygii</taxon>
        <taxon>Neopterygii</taxon>
        <taxon>Teleostei</taxon>
        <taxon>Neoteleostei</taxon>
        <taxon>Acanthomorphata</taxon>
        <taxon>Eupercaria</taxon>
        <taxon>Tetraodontiformes</taxon>
        <taxon>Tetradontoidea</taxon>
        <taxon>Tetraodontidae</taxon>
        <taxon>Takifugu</taxon>
    </lineage>
</organism>
<evidence type="ECO:0000256" key="9">
    <source>
        <dbReference type="ARBA" id="ARBA00023136"/>
    </source>
</evidence>
<keyword evidence="6 13" id="KW-0812">Transmembrane</keyword>
<evidence type="ECO:0000256" key="8">
    <source>
        <dbReference type="ARBA" id="ARBA00023128"/>
    </source>
</evidence>
<keyword evidence="15" id="KW-1185">Reference proteome</keyword>
<dbReference type="eggNOG" id="KOG4058">
    <property type="taxonomic scope" value="Eukaryota"/>
</dbReference>
<evidence type="ECO:0000256" key="3">
    <source>
        <dbReference type="ARBA" id="ARBA00022603"/>
    </source>
</evidence>
<keyword evidence="5" id="KW-0949">S-adenosyl-L-methionine</keyword>
<feature type="compositionally biased region" description="Basic and acidic residues" evidence="12">
    <location>
        <begin position="217"/>
        <end position="238"/>
    </location>
</feature>
<dbReference type="Gene3D" id="3.40.50.150">
    <property type="entry name" value="Vaccinia Virus protein VP39"/>
    <property type="match status" value="1"/>
</dbReference>
<feature type="transmembrane region" description="Helical" evidence="13">
    <location>
        <begin position="25"/>
        <end position="48"/>
    </location>
</feature>
<dbReference type="STRING" id="31033.ENSTRUP00000016764"/>
<dbReference type="FunCoup" id="H2SWH6">
    <property type="interactions" value="1077"/>
</dbReference>
<comment type="similarity">
    <text evidence="2">Belongs to the ANT/ATPSC lysine N-methyltransferase family.</text>
</comment>
<keyword evidence="4" id="KW-0808">Transferase</keyword>
<dbReference type="OrthoDB" id="66144at2759"/>
<reference evidence="14" key="3">
    <citation type="submission" date="2025-09" db="UniProtKB">
        <authorList>
            <consortium name="Ensembl"/>
        </authorList>
    </citation>
    <scope>IDENTIFICATION</scope>
</reference>
<evidence type="ECO:0000256" key="10">
    <source>
        <dbReference type="ARBA" id="ARBA00071036"/>
    </source>
</evidence>
<keyword evidence="9 13" id="KW-0472">Membrane</keyword>
<evidence type="ECO:0000256" key="2">
    <source>
        <dbReference type="ARBA" id="ARBA00010633"/>
    </source>
</evidence>
<dbReference type="GO" id="GO:0031966">
    <property type="term" value="C:mitochondrial membrane"/>
    <property type="evidence" value="ECO:0007669"/>
    <property type="project" value="UniProtKB-SubCell"/>
</dbReference>
<dbReference type="KEGG" id="tru:101068099"/>
<dbReference type="PANTHER" id="PTHR13610">
    <property type="entry name" value="METHYLTRANSFERASE DOMAIN-CONTAINING PROTEIN"/>
    <property type="match status" value="1"/>
</dbReference>
<evidence type="ECO:0000256" key="6">
    <source>
        <dbReference type="ARBA" id="ARBA00022692"/>
    </source>
</evidence>
<keyword evidence="3" id="KW-0489">Methyltransferase</keyword>
<evidence type="ECO:0000256" key="1">
    <source>
        <dbReference type="ARBA" id="ARBA00004304"/>
    </source>
</evidence>
<dbReference type="GO" id="GO:0032259">
    <property type="term" value="P:methylation"/>
    <property type="evidence" value="ECO:0007669"/>
    <property type="project" value="UniProtKB-KW"/>
</dbReference>
<evidence type="ECO:0000256" key="4">
    <source>
        <dbReference type="ARBA" id="ARBA00022679"/>
    </source>
</evidence>
<sequence>MSPNEHLVASAPESGAKGAKSRSGVGVAVTAVLGGALVALYALAAPFVTPALRKVCLPFVPATTSQVENVLRVLKARSGTLVDIGSGDGRIVMAAARRGFQASGLELNPWLVWFSRYRAWRAGLHRSTSFYICDLWKASFHQYANVVVFGVPQMMEQLEQKLASELPNTAKVVACRFPFPNWVPERTAGEGLDTVWLYDATTVRGAGREGQMGREGQTGREGREGQTGRSPETEEARQ</sequence>
<keyword evidence="8" id="KW-0496">Mitochondrion</keyword>
<dbReference type="GO" id="GO:1904058">
    <property type="term" value="P:positive regulation of sensory perception of pain"/>
    <property type="evidence" value="ECO:0007669"/>
    <property type="project" value="UniProtKB-ARBA"/>
</dbReference>
<feature type="region of interest" description="Disordered" evidence="12">
    <location>
        <begin position="207"/>
        <end position="238"/>
    </location>
</feature>
<reference evidence="14" key="2">
    <citation type="submission" date="2025-08" db="UniProtKB">
        <authorList>
            <consortium name="Ensembl"/>
        </authorList>
    </citation>
    <scope>IDENTIFICATION</scope>
</reference>
<name>H2SWH6_TAKRU</name>
<evidence type="ECO:0000256" key="13">
    <source>
        <dbReference type="SAM" id="Phobius"/>
    </source>
</evidence>
<dbReference type="HOGENOM" id="CLU_068443_4_0_1"/>
<dbReference type="GO" id="GO:0016279">
    <property type="term" value="F:protein-lysine N-methyltransferase activity"/>
    <property type="evidence" value="ECO:0007669"/>
    <property type="project" value="InterPro"/>
</dbReference>
<dbReference type="CTD" id="134145"/>
<evidence type="ECO:0000313" key="15">
    <source>
        <dbReference type="Proteomes" id="UP000005226"/>
    </source>
</evidence>
<dbReference type="Proteomes" id="UP000005226">
    <property type="component" value="Chromosome 22"/>
</dbReference>
<comment type="subcellular location">
    <subcellularLocation>
        <location evidence="1">Mitochondrion membrane</location>
        <topology evidence="1">Single-pass membrane protein</topology>
    </subcellularLocation>
</comment>
<dbReference type="GO" id="GO:1905706">
    <property type="term" value="P:regulation of mitochondrial ATP synthesis coupled proton transport"/>
    <property type="evidence" value="ECO:0007669"/>
    <property type="project" value="UniProtKB-ARBA"/>
</dbReference>
<evidence type="ECO:0000256" key="5">
    <source>
        <dbReference type="ARBA" id="ARBA00022691"/>
    </source>
</evidence>
<proteinExistence type="inferred from homology"/>
<evidence type="ECO:0000256" key="7">
    <source>
        <dbReference type="ARBA" id="ARBA00022989"/>
    </source>
</evidence>
<dbReference type="AlphaFoldDB" id="H2SWH6"/>
<dbReference type="Ensembl" id="ENSTRUT00000016837.3">
    <property type="protein sequence ID" value="ENSTRUP00000016764.3"/>
    <property type="gene ID" value="ENSTRUG00000006825.3"/>
</dbReference>
<dbReference type="OMA" id="NPWLVAY"/>
<dbReference type="InterPro" id="IPR026170">
    <property type="entry name" value="FAM173A/B"/>
</dbReference>
<feature type="region of interest" description="Disordered" evidence="12">
    <location>
        <begin position="1"/>
        <end position="20"/>
    </location>
</feature>
<dbReference type="RefSeq" id="XP_003976488.2">
    <property type="nucleotide sequence ID" value="XM_003976439.3"/>
</dbReference>